<evidence type="ECO:0000259" key="7">
    <source>
        <dbReference type="Pfam" id="PF13581"/>
    </source>
</evidence>
<dbReference type="Gene3D" id="1.20.5.1930">
    <property type="match status" value="1"/>
</dbReference>
<dbReference type="InterPro" id="IPR011712">
    <property type="entry name" value="Sig_transdc_His_kin_sub3_dim/P"/>
</dbReference>
<gene>
    <name evidence="8" type="ORF">RND15_31095</name>
</gene>
<dbReference type="RefSeq" id="WP_311727682.1">
    <property type="nucleotide sequence ID" value="NZ_JAVRFD010000017.1"/>
</dbReference>
<evidence type="ECO:0000256" key="5">
    <source>
        <dbReference type="SAM" id="Phobius"/>
    </source>
</evidence>
<keyword evidence="5" id="KW-0472">Membrane</keyword>
<sequence>MWVGIWMAYMTAPVRDLLNGGHGPLATALGCLGLLAFLSAYCVLLFRHVGRPLDHRMVVGALVAMAALAAVLALTLGASWLVLFVYVSVACGAVLPLRAARLAIPLVTVVLLLVGLTARDARHLLPALVIPALLGGFAMSGVRQLVRTTRALREARATVAQLAANEERLRLARDLHDLLGHSLSLITLKSELAGRLLPARPEEAGRQVADIERVSRQALVDVREAVGGFRRPTLKAEVAGARTALAAAGIAADVGRAADGHPDLPPDEEGALAWALREAITNVVRHSGALRCAVTLTEAGDELCLTVSDDGRGPEGPPGNGLSGLSERLQLADGRLETGSGERGGFALRAYVPLSRRATAPELSSSTPG</sequence>
<evidence type="ECO:0000256" key="2">
    <source>
        <dbReference type="ARBA" id="ARBA00022777"/>
    </source>
</evidence>
<feature type="transmembrane region" description="Helical" evidence="5">
    <location>
        <begin position="99"/>
        <end position="117"/>
    </location>
</feature>
<dbReference type="CDD" id="cd16917">
    <property type="entry name" value="HATPase_UhpB-NarQ-NarX-like"/>
    <property type="match status" value="1"/>
</dbReference>
<feature type="transmembrane region" description="Helical" evidence="5">
    <location>
        <begin position="25"/>
        <end position="46"/>
    </location>
</feature>
<keyword evidence="4" id="KW-0175">Coiled coil</keyword>
<dbReference type="EMBL" id="JAVRFD010000017">
    <property type="protein sequence ID" value="MDT0547118.1"/>
    <property type="molecule type" value="Genomic_DNA"/>
</dbReference>
<evidence type="ECO:0000256" key="4">
    <source>
        <dbReference type="SAM" id="Coils"/>
    </source>
</evidence>
<evidence type="ECO:0000313" key="9">
    <source>
        <dbReference type="Proteomes" id="UP001180754"/>
    </source>
</evidence>
<dbReference type="InterPro" id="IPR050482">
    <property type="entry name" value="Sensor_HK_TwoCompSys"/>
</dbReference>
<keyword evidence="3" id="KW-0902">Two-component regulatory system</keyword>
<dbReference type="InterPro" id="IPR036890">
    <property type="entry name" value="HATPase_C_sf"/>
</dbReference>
<accession>A0ABU2XMG2</accession>
<keyword evidence="5" id="KW-1133">Transmembrane helix</keyword>
<dbReference type="Pfam" id="PF07730">
    <property type="entry name" value="HisKA_3"/>
    <property type="match status" value="1"/>
</dbReference>
<dbReference type="Gene3D" id="3.30.565.10">
    <property type="entry name" value="Histidine kinase-like ATPase, C-terminal domain"/>
    <property type="match status" value="1"/>
</dbReference>
<feature type="transmembrane region" description="Helical" evidence="5">
    <location>
        <begin position="124"/>
        <end position="142"/>
    </location>
</feature>
<comment type="caution">
    <text evidence="8">The sequence shown here is derived from an EMBL/GenBank/DDBJ whole genome shotgun (WGS) entry which is preliminary data.</text>
</comment>
<feature type="domain" description="Histidine kinase/HSP90-like ATPase" evidence="7">
    <location>
        <begin position="256"/>
        <end position="345"/>
    </location>
</feature>
<dbReference type="PANTHER" id="PTHR24421">
    <property type="entry name" value="NITRATE/NITRITE SENSOR PROTEIN NARX-RELATED"/>
    <property type="match status" value="1"/>
</dbReference>
<keyword evidence="1" id="KW-0808">Transferase</keyword>
<keyword evidence="5" id="KW-0812">Transmembrane</keyword>
<protein>
    <submittedName>
        <fullName evidence="8">Sensor histidine kinase</fullName>
    </submittedName>
</protein>
<reference evidence="8" key="1">
    <citation type="submission" date="2024-05" db="EMBL/GenBank/DDBJ databases">
        <title>30 novel species of actinomycetes from the DSMZ collection.</title>
        <authorList>
            <person name="Nouioui I."/>
        </authorList>
    </citation>
    <scope>NUCLEOTIDE SEQUENCE</scope>
    <source>
        <strain evidence="8">DSM 41529</strain>
    </source>
</reference>
<proteinExistence type="predicted"/>
<feature type="domain" description="Signal transduction histidine kinase subgroup 3 dimerisation and phosphoacceptor" evidence="6">
    <location>
        <begin position="167"/>
        <end position="233"/>
    </location>
</feature>
<organism evidence="8 9">
    <name type="scientific">Streptomyces lonegramiae</name>
    <dbReference type="NCBI Taxonomy" id="3075524"/>
    <lineage>
        <taxon>Bacteria</taxon>
        <taxon>Bacillati</taxon>
        <taxon>Actinomycetota</taxon>
        <taxon>Actinomycetes</taxon>
        <taxon>Kitasatosporales</taxon>
        <taxon>Streptomycetaceae</taxon>
        <taxon>Streptomyces</taxon>
    </lineage>
</organism>
<evidence type="ECO:0000313" key="8">
    <source>
        <dbReference type="EMBL" id="MDT0547118.1"/>
    </source>
</evidence>
<dbReference type="Proteomes" id="UP001180754">
    <property type="component" value="Unassembled WGS sequence"/>
</dbReference>
<keyword evidence="9" id="KW-1185">Reference proteome</keyword>
<evidence type="ECO:0000259" key="6">
    <source>
        <dbReference type="Pfam" id="PF07730"/>
    </source>
</evidence>
<evidence type="ECO:0000256" key="1">
    <source>
        <dbReference type="ARBA" id="ARBA00022679"/>
    </source>
</evidence>
<keyword evidence="2 8" id="KW-0418">Kinase</keyword>
<evidence type="ECO:0000256" key="3">
    <source>
        <dbReference type="ARBA" id="ARBA00023012"/>
    </source>
</evidence>
<feature type="transmembrane region" description="Helical" evidence="5">
    <location>
        <begin position="58"/>
        <end position="87"/>
    </location>
</feature>
<dbReference type="Pfam" id="PF13581">
    <property type="entry name" value="HATPase_c_2"/>
    <property type="match status" value="1"/>
</dbReference>
<dbReference type="SUPFAM" id="SSF55874">
    <property type="entry name" value="ATPase domain of HSP90 chaperone/DNA topoisomerase II/histidine kinase"/>
    <property type="match status" value="1"/>
</dbReference>
<dbReference type="GO" id="GO:0016301">
    <property type="term" value="F:kinase activity"/>
    <property type="evidence" value="ECO:0007669"/>
    <property type="project" value="UniProtKB-KW"/>
</dbReference>
<dbReference type="InterPro" id="IPR003594">
    <property type="entry name" value="HATPase_dom"/>
</dbReference>
<dbReference type="PANTHER" id="PTHR24421:SF63">
    <property type="entry name" value="SENSOR HISTIDINE KINASE DESK"/>
    <property type="match status" value="1"/>
</dbReference>
<name>A0ABU2XMG2_9ACTN</name>
<feature type="coiled-coil region" evidence="4">
    <location>
        <begin position="145"/>
        <end position="172"/>
    </location>
</feature>